<dbReference type="PANTHER" id="PTHR48090:SF7">
    <property type="entry name" value="RFBJ PROTEIN"/>
    <property type="match status" value="1"/>
</dbReference>
<dbReference type="InterPro" id="IPR029044">
    <property type="entry name" value="Nucleotide-diphossugar_trans"/>
</dbReference>
<accession>T1CTD0</accession>
<evidence type="ECO:0000313" key="2">
    <source>
        <dbReference type="EMBL" id="EQD72670.1"/>
    </source>
</evidence>
<dbReference type="Pfam" id="PF00535">
    <property type="entry name" value="Glycos_transf_2"/>
    <property type="match status" value="1"/>
</dbReference>
<organism evidence="2">
    <name type="scientific">mine drainage metagenome</name>
    <dbReference type="NCBI Taxonomy" id="410659"/>
    <lineage>
        <taxon>unclassified sequences</taxon>
        <taxon>metagenomes</taxon>
        <taxon>ecological metagenomes</taxon>
    </lineage>
</organism>
<protein>
    <submittedName>
        <fullName evidence="2">Glycosyl transferase, group 2 family protein</fullName>
    </submittedName>
</protein>
<proteinExistence type="predicted"/>
<dbReference type="PANTHER" id="PTHR48090">
    <property type="entry name" value="UNDECAPRENYL-PHOSPHATE 4-DEOXY-4-FORMAMIDO-L-ARABINOSE TRANSFERASE-RELATED"/>
    <property type="match status" value="1"/>
</dbReference>
<dbReference type="GO" id="GO:0016740">
    <property type="term" value="F:transferase activity"/>
    <property type="evidence" value="ECO:0007669"/>
    <property type="project" value="UniProtKB-KW"/>
</dbReference>
<dbReference type="InterPro" id="IPR050256">
    <property type="entry name" value="Glycosyltransferase_2"/>
</dbReference>
<feature type="non-terminal residue" evidence="2">
    <location>
        <position position="99"/>
    </location>
</feature>
<reference evidence="2" key="1">
    <citation type="submission" date="2013-08" db="EMBL/GenBank/DDBJ databases">
        <authorList>
            <person name="Mendez C."/>
            <person name="Richter M."/>
            <person name="Ferrer M."/>
            <person name="Sanchez J."/>
        </authorList>
    </citation>
    <scope>NUCLEOTIDE SEQUENCE</scope>
</reference>
<dbReference type="SUPFAM" id="SSF53448">
    <property type="entry name" value="Nucleotide-diphospho-sugar transferases"/>
    <property type="match status" value="1"/>
</dbReference>
<dbReference type="EMBL" id="AUZY01002240">
    <property type="protein sequence ID" value="EQD72670.1"/>
    <property type="molecule type" value="Genomic_DNA"/>
</dbReference>
<name>T1CTD0_9ZZZZ</name>
<comment type="caution">
    <text evidence="2">The sequence shown here is derived from an EMBL/GenBank/DDBJ whole genome shotgun (WGS) entry which is preliminary data.</text>
</comment>
<feature type="domain" description="Glycosyltransferase 2-like" evidence="1">
    <location>
        <begin position="22"/>
        <end position="99"/>
    </location>
</feature>
<sequence length="99" mass="10779">MERPEVFKGSPLLVRSSMRATLVIPTLNEAGSIGHVLRTFRTAAEAANRTIFAADPLDWEILVVDGASTDGTAEVAAREGARVLLERRRGYGRAYMTGF</sequence>
<dbReference type="InterPro" id="IPR001173">
    <property type="entry name" value="Glyco_trans_2-like"/>
</dbReference>
<reference evidence="2" key="2">
    <citation type="journal article" date="2014" name="ISME J.">
        <title>Microbial stratification in low pH oxic and suboxic macroscopic growths along an acid mine drainage.</title>
        <authorList>
            <person name="Mendez-Garcia C."/>
            <person name="Mesa V."/>
            <person name="Sprenger R.R."/>
            <person name="Richter M."/>
            <person name="Diez M.S."/>
            <person name="Solano J."/>
            <person name="Bargiela R."/>
            <person name="Golyshina O.V."/>
            <person name="Manteca A."/>
            <person name="Ramos J.L."/>
            <person name="Gallego J.R."/>
            <person name="Llorente I."/>
            <person name="Martins Dos Santos V.A."/>
            <person name="Jensen O.N."/>
            <person name="Pelaez A.I."/>
            <person name="Sanchez J."/>
            <person name="Ferrer M."/>
        </authorList>
    </citation>
    <scope>NUCLEOTIDE SEQUENCE</scope>
</reference>
<gene>
    <name evidence="2" type="ORF">B1B_03629</name>
</gene>
<evidence type="ECO:0000259" key="1">
    <source>
        <dbReference type="Pfam" id="PF00535"/>
    </source>
</evidence>
<keyword evidence="2" id="KW-0808">Transferase</keyword>
<dbReference type="Gene3D" id="3.90.550.10">
    <property type="entry name" value="Spore Coat Polysaccharide Biosynthesis Protein SpsA, Chain A"/>
    <property type="match status" value="1"/>
</dbReference>
<dbReference type="AlphaFoldDB" id="T1CTD0"/>